<feature type="transmembrane region" description="Helical" evidence="1">
    <location>
        <begin position="117"/>
        <end position="136"/>
    </location>
</feature>
<organism evidence="2 3">
    <name type="scientific">Flavobacterium gilvum</name>
    <dbReference type="NCBI Taxonomy" id="1492737"/>
    <lineage>
        <taxon>Bacteria</taxon>
        <taxon>Pseudomonadati</taxon>
        <taxon>Bacteroidota</taxon>
        <taxon>Flavobacteriia</taxon>
        <taxon>Flavobacteriales</taxon>
        <taxon>Flavobacteriaceae</taxon>
        <taxon>Flavobacterium</taxon>
    </lineage>
</organism>
<keyword evidence="3" id="KW-1185">Reference proteome</keyword>
<feature type="transmembrane region" description="Helical" evidence="1">
    <location>
        <begin position="56"/>
        <end position="80"/>
    </location>
</feature>
<dbReference type="Proteomes" id="UP000175968">
    <property type="component" value="Chromosome"/>
</dbReference>
<gene>
    <name evidence="2" type="ORF">EM308_00570</name>
</gene>
<dbReference type="RefSeq" id="WP_035638258.1">
    <property type="nucleotide sequence ID" value="NZ_CP017479.1"/>
</dbReference>
<feature type="transmembrane region" description="Helical" evidence="1">
    <location>
        <begin position="377"/>
        <end position="393"/>
    </location>
</feature>
<feature type="transmembrane region" description="Helical" evidence="1">
    <location>
        <begin position="405"/>
        <end position="425"/>
    </location>
</feature>
<feature type="transmembrane region" description="Helical" evidence="1">
    <location>
        <begin position="351"/>
        <end position="370"/>
    </location>
</feature>
<sequence>MNKVYQLLGNKKSLNLAFLLFVLVYLILFAITLFNSDGKVGNNDNYKDLFVKFYELGFYQATVQGTSIVYNLFLSFIFSITKNVETSFFVLNLFSDLFLMFFGYYFYHKTSNLKNNVFYIVLSMYILFVLNMRSYLSASNDSFLGVFVVILLYLIVIKLFEGRHEKFTFLCIGFIFAICLSIRITAVLLIPLIFIAFFYWIKNTDVTFLKRVQLIGICSLMFLLTILVFHFPAIKEKHSLSYEDKNPSKDLNWIQRNYLGLKKIESGQEKIHRDAIWKNTKFEKVQEYLKIHGANSLPKTFTQAVFKDPVLVFKITFLNVITCLARFFRFWGFLFSIPIIMLFRGNFFNKYKLPTILFLSFLFILSFVCFTFMEFRWFYGYEILIPISILYAVNKIKTAIETNKINSIIVASLLMVTLFNVKTILSIL</sequence>
<feature type="transmembrane region" description="Helical" evidence="1">
    <location>
        <begin position="142"/>
        <end position="160"/>
    </location>
</feature>
<evidence type="ECO:0000313" key="2">
    <source>
        <dbReference type="EMBL" id="AOW08117.1"/>
    </source>
</evidence>
<feature type="transmembrane region" description="Helical" evidence="1">
    <location>
        <begin position="86"/>
        <end position="105"/>
    </location>
</feature>
<dbReference type="EMBL" id="CP017479">
    <property type="protein sequence ID" value="AOW08117.1"/>
    <property type="molecule type" value="Genomic_DNA"/>
</dbReference>
<keyword evidence="1" id="KW-0812">Transmembrane</keyword>
<evidence type="ECO:0000313" key="3">
    <source>
        <dbReference type="Proteomes" id="UP000175968"/>
    </source>
</evidence>
<dbReference type="KEGG" id="fgl:EM308_00570"/>
<protein>
    <submittedName>
        <fullName evidence="2">Uncharacterized protein</fullName>
    </submittedName>
</protein>
<dbReference type="AlphaFoldDB" id="A0AAC9I563"/>
<feature type="transmembrane region" description="Helical" evidence="1">
    <location>
        <begin position="16"/>
        <end position="35"/>
    </location>
</feature>
<keyword evidence="1" id="KW-0472">Membrane</keyword>
<feature type="transmembrane region" description="Helical" evidence="1">
    <location>
        <begin position="327"/>
        <end position="345"/>
    </location>
</feature>
<reference evidence="2 3" key="1">
    <citation type="submission" date="2016-10" db="EMBL/GenBank/DDBJ databases">
        <title>Flavobacterium gilvum sp. nov., isolated from stream water.</title>
        <authorList>
            <person name="Shin S.-K."/>
            <person name="Cho Y.-J."/>
            <person name="Yi H."/>
        </authorList>
    </citation>
    <scope>NUCLEOTIDE SEQUENCE [LARGE SCALE GENOMIC DNA]</scope>
    <source>
        <strain evidence="2 3">EM1308</strain>
    </source>
</reference>
<evidence type="ECO:0000256" key="1">
    <source>
        <dbReference type="SAM" id="Phobius"/>
    </source>
</evidence>
<feature type="transmembrane region" description="Helical" evidence="1">
    <location>
        <begin position="167"/>
        <end position="200"/>
    </location>
</feature>
<keyword evidence="1" id="KW-1133">Transmembrane helix</keyword>
<feature type="transmembrane region" description="Helical" evidence="1">
    <location>
        <begin position="212"/>
        <end position="231"/>
    </location>
</feature>
<proteinExistence type="predicted"/>
<accession>A0AAC9I563</accession>
<name>A0AAC9I563_9FLAO</name>